<evidence type="ECO:0000313" key="1">
    <source>
        <dbReference type="EMBL" id="RST74314.1"/>
    </source>
</evidence>
<gene>
    <name evidence="1" type="ORF">D4T97_011630</name>
</gene>
<sequence length="60" mass="6710">MKLTIQEKLEDKGITVKDGHLPLLQTRWDAIQALKEKIDSANLDDADISLRNTPGGDHIE</sequence>
<organism evidence="1 2">
    <name type="scientific">Siminovitchia acidinfaciens</name>
    <dbReference type="NCBI Taxonomy" id="2321395"/>
    <lineage>
        <taxon>Bacteria</taxon>
        <taxon>Bacillati</taxon>
        <taxon>Bacillota</taxon>
        <taxon>Bacilli</taxon>
        <taxon>Bacillales</taxon>
        <taxon>Bacillaceae</taxon>
        <taxon>Siminovitchia</taxon>
    </lineage>
</organism>
<proteinExistence type="predicted"/>
<comment type="caution">
    <text evidence="1">The sequence shown here is derived from an EMBL/GenBank/DDBJ whole genome shotgun (WGS) entry which is preliminary data.</text>
</comment>
<dbReference type="OrthoDB" id="6711169at2"/>
<dbReference type="Proteomes" id="UP000287156">
    <property type="component" value="Unassembled WGS sequence"/>
</dbReference>
<protein>
    <submittedName>
        <fullName evidence="1">Uncharacterized protein</fullName>
    </submittedName>
</protein>
<dbReference type="RefSeq" id="WP_126050854.1">
    <property type="nucleotide sequence ID" value="NZ_QYTV02000004.1"/>
</dbReference>
<dbReference type="EMBL" id="QYTV02000004">
    <property type="protein sequence ID" value="RST74314.1"/>
    <property type="molecule type" value="Genomic_DNA"/>
</dbReference>
<reference evidence="1" key="1">
    <citation type="submission" date="2018-12" db="EMBL/GenBank/DDBJ databases">
        <authorList>
            <person name="Sun L."/>
            <person name="Chen Z."/>
        </authorList>
    </citation>
    <scope>NUCLEOTIDE SEQUENCE [LARGE SCALE GENOMIC DNA]</scope>
    <source>
        <strain evidence="1">3-2-2</strain>
    </source>
</reference>
<keyword evidence="2" id="KW-1185">Reference proteome</keyword>
<name>A0A429XZS2_9BACI</name>
<dbReference type="AlphaFoldDB" id="A0A429XZS2"/>
<accession>A0A429XZS2</accession>
<evidence type="ECO:0000313" key="2">
    <source>
        <dbReference type="Proteomes" id="UP000287156"/>
    </source>
</evidence>